<evidence type="ECO:0000313" key="1">
    <source>
        <dbReference type="EMBL" id="KAL0059817.1"/>
    </source>
</evidence>
<comment type="caution">
    <text evidence="1">The sequence shown here is derived from an EMBL/GenBank/DDBJ whole genome shotgun (WGS) entry which is preliminary data.</text>
</comment>
<name>A0ABR2ZH76_9AGAR</name>
<gene>
    <name evidence="1" type="ORF">AAF712_013416</name>
</gene>
<keyword evidence="2" id="KW-1185">Reference proteome</keyword>
<protein>
    <submittedName>
        <fullName evidence="1">Uncharacterized protein</fullName>
    </submittedName>
</protein>
<dbReference type="Gene3D" id="3.80.10.10">
    <property type="entry name" value="Ribonuclease Inhibitor"/>
    <property type="match status" value="1"/>
</dbReference>
<organism evidence="1 2">
    <name type="scientific">Marasmius tenuissimus</name>
    <dbReference type="NCBI Taxonomy" id="585030"/>
    <lineage>
        <taxon>Eukaryota</taxon>
        <taxon>Fungi</taxon>
        <taxon>Dikarya</taxon>
        <taxon>Basidiomycota</taxon>
        <taxon>Agaricomycotina</taxon>
        <taxon>Agaricomycetes</taxon>
        <taxon>Agaricomycetidae</taxon>
        <taxon>Agaricales</taxon>
        <taxon>Marasmiineae</taxon>
        <taxon>Marasmiaceae</taxon>
        <taxon>Marasmius</taxon>
    </lineage>
</organism>
<dbReference type="InterPro" id="IPR032675">
    <property type="entry name" value="LRR_dom_sf"/>
</dbReference>
<sequence length="480" mass="53270">MPELWASLTITRSDSNISDYPAFKTLLLQHLELSGTVPLSIRLPGHVNIPLGSGAGAAQLQIFDIVRTHSHRLKSLDMSSLNSLWKTVPFGVVNDSGWEGHPEYTLPILESLSFSTPSVGTGTYNHSQLQHLLNNTHAPNLKELQVHQCDFWSPSTFTREFTMIPYTQLHSLTFKAYSHIDVHHVLSSCPALVSLTITFASKGTRSIDPVLPGTLPEWYIIPTTSYPISLPMLRALSVTFPLQRVGYDTALPLFTLVTYPSLQTLKLCSDDSKDLTDPPHHTEFWETVTEPFTYGTNGKLVRLDLEEVYITDASLKKLLTACSSTLKELSIRDAGILDGSASRSRISELWTCLEELGHPELDFLPSLRTLRISITAEPCESRILNVIEQAVLSRVAFLESVVLEVPESVLKRSSRDLDGLVVAQNAGRLAIKVVGYPSGELYVGYKIRQGSPQAAEKQEKRTKLGSNRIGLKLAKKLWKT</sequence>
<dbReference type="SUPFAM" id="SSF52047">
    <property type="entry name" value="RNI-like"/>
    <property type="match status" value="1"/>
</dbReference>
<proteinExistence type="predicted"/>
<dbReference type="EMBL" id="JBBXMP010000205">
    <property type="protein sequence ID" value="KAL0059817.1"/>
    <property type="molecule type" value="Genomic_DNA"/>
</dbReference>
<dbReference type="Proteomes" id="UP001437256">
    <property type="component" value="Unassembled WGS sequence"/>
</dbReference>
<evidence type="ECO:0000313" key="2">
    <source>
        <dbReference type="Proteomes" id="UP001437256"/>
    </source>
</evidence>
<reference evidence="1 2" key="1">
    <citation type="submission" date="2024-05" db="EMBL/GenBank/DDBJ databases">
        <title>A draft genome resource for the thread blight pathogen Marasmius tenuissimus strain MS-2.</title>
        <authorList>
            <person name="Yulfo-Soto G.E."/>
            <person name="Baruah I.K."/>
            <person name="Amoako-Attah I."/>
            <person name="Bukari Y."/>
            <person name="Meinhardt L.W."/>
            <person name="Bailey B.A."/>
            <person name="Cohen S.P."/>
        </authorList>
    </citation>
    <scope>NUCLEOTIDE SEQUENCE [LARGE SCALE GENOMIC DNA]</scope>
    <source>
        <strain evidence="1 2">MS-2</strain>
    </source>
</reference>
<accession>A0ABR2ZH76</accession>